<accession>A0A8H7S2Z3</accession>
<feature type="compositionally biased region" description="Polar residues" evidence="1">
    <location>
        <begin position="487"/>
        <end position="502"/>
    </location>
</feature>
<evidence type="ECO:0000313" key="4">
    <source>
        <dbReference type="EMBL" id="KAG2221749.1"/>
    </source>
</evidence>
<feature type="compositionally biased region" description="Polar residues" evidence="1">
    <location>
        <begin position="222"/>
        <end position="231"/>
    </location>
</feature>
<feature type="compositionally biased region" description="Low complexity" evidence="1">
    <location>
        <begin position="737"/>
        <end position="760"/>
    </location>
</feature>
<feature type="region of interest" description="Disordered" evidence="1">
    <location>
        <begin position="485"/>
        <end position="568"/>
    </location>
</feature>
<feature type="chain" id="PRO_5034653294" evidence="3">
    <location>
        <begin position="25"/>
        <end position="831"/>
    </location>
</feature>
<name>A0A8H7S2Z3_9FUNG</name>
<feature type="transmembrane region" description="Helical" evidence="2">
    <location>
        <begin position="34"/>
        <end position="60"/>
    </location>
</feature>
<feature type="compositionally biased region" description="Low complexity" evidence="1">
    <location>
        <begin position="239"/>
        <end position="263"/>
    </location>
</feature>
<feature type="compositionally biased region" description="Low complexity" evidence="1">
    <location>
        <begin position="626"/>
        <end position="655"/>
    </location>
</feature>
<feature type="compositionally biased region" description="Low complexity" evidence="1">
    <location>
        <begin position="806"/>
        <end position="817"/>
    </location>
</feature>
<gene>
    <name evidence="4" type="ORF">INT45_007155</name>
</gene>
<feature type="compositionally biased region" description="Low complexity" evidence="1">
    <location>
        <begin position="518"/>
        <end position="542"/>
    </location>
</feature>
<feature type="compositionally biased region" description="Polar residues" evidence="1">
    <location>
        <begin position="456"/>
        <end position="472"/>
    </location>
</feature>
<feature type="compositionally biased region" description="Basic and acidic residues" evidence="1">
    <location>
        <begin position="439"/>
        <end position="455"/>
    </location>
</feature>
<feature type="compositionally biased region" description="Polar residues" evidence="1">
    <location>
        <begin position="543"/>
        <end position="568"/>
    </location>
</feature>
<reference evidence="4 5" key="1">
    <citation type="submission" date="2020-12" db="EMBL/GenBank/DDBJ databases">
        <title>Metabolic potential, ecology and presence of endohyphal bacteria is reflected in genomic diversity of Mucoromycotina.</title>
        <authorList>
            <person name="Muszewska A."/>
            <person name="Okrasinska A."/>
            <person name="Steczkiewicz K."/>
            <person name="Drgas O."/>
            <person name="Orlowska M."/>
            <person name="Perlinska-Lenart U."/>
            <person name="Aleksandrzak-Piekarczyk T."/>
            <person name="Szatraj K."/>
            <person name="Zielenkiewicz U."/>
            <person name="Pilsyk S."/>
            <person name="Malc E."/>
            <person name="Mieczkowski P."/>
            <person name="Kruszewska J.S."/>
            <person name="Biernat P."/>
            <person name="Pawlowska J."/>
        </authorList>
    </citation>
    <scope>NUCLEOTIDE SEQUENCE [LARGE SCALE GENOMIC DNA]</scope>
    <source>
        <strain evidence="4 5">CBS 142.35</strain>
    </source>
</reference>
<feature type="compositionally biased region" description="Polar residues" evidence="1">
    <location>
        <begin position="711"/>
        <end position="736"/>
    </location>
</feature>
<keyword evidence="2" id="KW-1133">Transmembrane helix</keyword>
<keyword evidence="2" id="KW-0472">Membrane</keyword>
<feature type="compositionally biased region" description="Low complexity" evidence="1">
    <location>
        <begin position="182"/>
        <end position="191"/>
    </location>
</feature>
<feature type="region of interest" description="Disordered" evidence="1">
    <location>
        <begin position="711"/>
        <end position="831"/>
    </location>
</feature>
<protein>
    <submittedName>
        <fullName evidence="4">Uncharacterized protein</fullName>
    </submittedName>
</protein>
<proteinExistence type="predicted"/>
<keyword evidence="5" id="KW-1185">Reference proteome</keyword>
<feature type="compositionally biased region" description="Low complexity" evidence="1">
    <location>
        <begin position="773"/>
        <end position="789"/>
    </location>
</feature>
<feature type="compositionally biased region" description="Low complexity" evidence="1">
    <location>
        <begin position="377"/>
        <end position="387"/>
    </location>
</feature>
<dbReference type="EMBL" id="JAEPRB010000101">
    <property type="protein sequence ID" value="KAG2221749.1"/>
    <property type="molecule type" value="Genomic_DNA"/>
</dbReference>
<comment type="caution">
    <text evidence="4">The sequence shown here is derived from an EMBL/GenBank/DDBJ whole genome shotgun (WGS) entry which is preliminary data.</text>
</comment>
<feature type="region of interest" description="Disordered" evidence="1">
    <location>
        <begin position="619"/>
        <end position="667"/>
    </location>
</feature>
<evidence type="ECO:0000256" key="2">
    <source>
        <dbReference type="SAM" id="Phobius"/>
    </source>
</evidence>
<dbReference type="OrthoDB" id="2287436at2759"/>
<keyword evidence="3" id="KW-0732">Signal</keyword>
<feature type="compositionally biased region" description="Basic and acidic residues" evidence="1">
    <location>
        <begin position="505"/>
        <end position="517"/>
    </location>
</feature>
<sequence length="831" mass="92401">MIFNNLSLLLTTTIIFYYLPCVFAGPETNDAGIPSYVFAIVVIVLVIIILVALFFIIRLIRHRRKVKNRTSKANTTVTTETTEPYTSTTIEEKKLSPITHTTTNQHESIEIDRYYSEDSSACPPVLPLSSSTNYEDIKITLPLPPASTSLFSDKVELSSDEAAELYKKYMNGDGGFVLIEDTNNNNNNNNTNHRRFSTTMQQKAATIRSTLRQSLRRQRSLKNVSSSSQTPLKDLFDRSPSQHSSVSGASSSSFSSSTSSSKRMPPPPSPLPSYSTTTTNNTIIVPTPPSPALTSPRTPNTPVTPLTPAPPFVTRPFSEKVALDENYQYQEETPIIKYDDAEPYINHNTEQSQNYTPPIPPTPTLTITPESKSIMPSGSQLSSQRSSMDNIEDKEMKIEQEQNGQQNRKVLFKTAETEARKVIEFASIRSKRRSFLTDPQREEEKEEEKGQEQKELNSTASSSHSDFSRNNPSVRDIISWWQKEPSIKSSPSGHSITPSTLTKSKHVEQQQEEHDQLDSTPSSSLLSPSLQQQQQHSLIDSPISNETAKATSPTSVRELSVSRQSSLMRPASSLFTSVNETPRASLNSLSRLSTAERMVIMGGNNSMKTKANNVESVRQSLQATWSSGHSSTSSSSTTSSTTSQQSIQSPSQHQHLLSMRGQHHWQQRPAMPEEFMNEPLEGPVPTASFSSSTVRTMIPECEYQEQAIASSKNTNNKIQQQQQGSFNRNNPINQRQSISPTITTSSTRKNVSSLKSSVNKTTHINTVASKKQTISTATPTTNTTGTYSTMRGGRKQQRGSIPWLQNNDNNPSNPKSPAQREKDRYLYSLKK</sequence>
<organism evidence="4 5">
    <name type="scientific">Circinella minor</name>
    <dbReference type="NCBI Taxonomy" id="1195481"/>
    <lineage>
        <taxon>Eukaryota</taxon>
        <taxon>Fungi</taxon>
        <taxon>Fungi incertae sedis</taxon>
        <taxon>Mucoromycota</taxon>
        <taxon>Mucoromycotina</taxon>
        <taxon>Mucoromycetes</taxon>
        <taxon>Mucorales</taxon>
        <taxon>Lichtheimiaceae</taxon>
        <taxon>Circinella</taxon>
    </lineage>
</organism>
<feature type="signal peptide" evidence="3">
    <location>
        <begin position="1"/>
        <end position="24"/>
    </location>
</feature>
<feature type="region of interest" description="Disordered" evidence="1">
    <location>
        <begin position="434"/>
        <end position="472"/>
    </location>
</feature>
<feature type="compositionally biased region" description="Polar residues" evidence="1">
    <location>
        <begin position="292"/>
        <end position="304"/>
    </location>
</feature>
<keyword evidence="2" id="KW-0812">Transmembrane</keyword>
<feature type="region of interest" description="Disordered" evidence="1">
    <location>
        <begin position="181"/>
        <end position="311"/>
    </location>
</feature>
<feature type="compositionally biased region" description="Low complexity" evidence="1">
    <location>
        <begin position="272"/>
        <end position="285"/>
    </location>
</feature>
<evidence type="ECO:0000313" key="5">
    <source>
        <dbReference type="Proteomes" id="UP000646827"/>
    </source>
</evidence>
<evidence type="ECO:0000256" key="1">
    <source>
        <dbReference type="SAM" id="MobiDB-lite"/>
    </source>
</evidence>
<evidence type="ECO:0000256" key="3">
    <source>
        <dbReference type="SAM" id="SignalP"/>
    </source>
</evidence>
<feature type="compositionally biased region" description="Polar residues" evidence="1">
    <location>
        <begin position="761"/>
        <end position="772"/>
    </location>
</feature>
<dbReference type="AlphaFoldDB" id="A0A8H7S2Z3"/>
<dbReference type="Proteomes" id="UP000646827">
    <property type="component" value="Unassembled WGS sequence"/>
</dbReference>
<feature type="region of interest" description="Disordered" evidence="1">
    <location>
        <begin position="348"/>
        <end position="390"/>
    </location>
</feature>